<dbReference type="Proteomes" id="UP000664132">
    <property type="component" value="Unassembled WGS sequence"/>
</dbReference>
<evidence type="ECO:0000313" key="2">
    <source>
        <dbReference type="EMBL" id="KAG4424033.1"/>
    </source>
</evidence>
<proteinExistence type="predicted"/>
<reference evidence="2" key="1">
    <citation type="submission" date="2021-02" db="EMBL/GenBank/DDBJ databases">
        <title>Genome sequence Cadophora malorum strain M34.</title>
        <authorList>
            <person name="Stefanovic E."/>
            <person name="Vu D."/>
            <person name="Scully C."/>
            <person name="Dijksterhuis J."/>
            <person name="Roader J."/>
            <person name="Houbraken J."/>
        </authorList>
    </citation>
    <scope>NUCLEOTIDE SEQUENCE</scope>
    <source>
        <strain evidence="2">M34</strain>
    </source>
</reference>
<dbReference type="PANTHER" id="PTHR43792:SF1">
    <property type="entry name" value="N-ACETYLTRANSFERASE DOMAIN-CONTAINING PROTEIN"/>
    <property type="match status" value="1"/>
</dbReference>
<evidence type="ECO:0000313" key="3">
    <source>
        <dbReference type="Proteomes" id="UP000664132"/>
    </source>
</evidence>
<gene>
    <name evidence="2" type="ORF">IFR04_002875</name>
</gene>
<organism evidence="2 3">
    <name type="scientific">Cadophora malorum</name>
    <dbReference type="NCBI Taxonomy" id="108018"/>
    <lineage>
        <taxon>Eukaryota</taxon>
        <taxon>Fungi</taxon>
        <taxon>Dikarya</taxon>
        <taxon>Ascomycota</taxon>
        <taxon>Pezizomycotina</taxon>
        <taxon>Leotiomycetes</taxon>
        <taxon>Helotiales</taxon>
        <taxon>Ploettnerulaceae</taxon>
        <taxon>Cadophora</taxon>
    </lineage>
</organism>
<dbReference type="InterPro" id="IPR016181">
    <property type="entry name" value="Acyl_CoA_acyltransferase"/>
</dbReference>
<feature type="domain" description="N-acetyltransferase" evidence="1">
    <location>
        <begin position="10"/>
        <end position="153"/>
    </location>
</feature>
<dbReference type="InterPro" id="IPR000182">
    <property type="entry name" value="GNAT_dom"/>
</dbReference>
<dbReference type="PANTHER" id="PTHR43792">
    <property type="entry name" value="GNAT FAMILY, PUTATIVE (AFU_ORTHOLOGUE AFUA_3G00765)-RELATED-RELATED"/>
    <property type="match status" value="1"/>
</dbReference>
<comment type="caution">
    <text evidence="2">The sequence shown here is derived from an EMBL/GenBank/DDBJ whole genome shotgun (WGS) entry which is preliminary data.</text>
</comment>
<dbReference type="Gene3D" id="3.40.630.30">
    <property type="match status" value="1"/>
</dbReference>
<dbReference type="AlphaFoldDB" id="A0A8H7WFN1"/>
<name>A0A8H7WFN1_9HELO</name>
<dbReference type="SUPFAM" id="SSF55729">
    <property type="entry name" value="Acyl-CoA N-acyltransferases (Nat)"/>
    <property type="match status" value="1"/>
</dbReference>
<dbReference type="GO" id="GO:0016747">
    <property type="term" value="F:acyltransferase activity, transferring groups other than amino-acyl groups"/>
    <property type="evidence" value="ECO:0007669"/>
    <property type="project" value="InterPro"/>
</dbReference>
<dbReference type="EMBL" id="JAFJYH010000026">
    <property type="protein sequence ID" value="KAG4424033.1"/>
    <property type="molecule type" value="Genomic_DNA"/>
</dbReference>
<evidence type="ECO:0000259" key="1">
    <source>
        <dbReference type="Pfam" id="PF13302"/>
    </source>
</evidence>
<protein>
    <recommendedName>
        <fullName evidence="1">N-acetyltransferase domain-containing protein</fullName>
    </recommendedName>
</protein>
<keyword evidence="3" id="KW-1185">Reference proteome</keyword>
<dbReference type="OrthoDB" id="4072826at2759"/>
<sequence>MAVFAAESSRLGLQPLDIEEHLESYHLLMSNELSMRWSMRKPSTSISESLENMSNHRPTPDKPWNQRWVIMLKGFKEDETPKMIGVVGIVREAELGYRIHPDFWGKGYMSEALTMFLKMWWALQVSQKYDRLIAAADPENLASTRILVKHGFVKGEYKKEIYARACLGGEVKSDLQYFYLERPVTRGEV</sequence>
<accession>A0A8H7WFN1</accession>
<dbReference type="Pfam" id="PF13302">
    <property type="entry name" value="Acetyltransf_3"/>
    <property type="match status" value="1"/>
</dbReference>
<dbReference type="InterPro" id="IPR051531">
    <property type="entry name" value="N-acetyltransferase"/>
</dbReference>